<comment type="caution">
    <text evidence="1">The sequence shown here is derived from an EMBL/GenBank/DDBJ whole genome shotgun (WGS) entry which is preliminary data.</text>
</comment>
<sequence length="49" mass="5460">MNTKEELLLLDCDGTIREPISGAKFIQHPEDQKIIAGAEQAIAHYHQEG</sequence>
<protein>
    <submittedName>
        <fullName evidence="1">Uncharacterized protein</fullName>
    </submittedName>
</protein>
<name>A0ABR9UZ63_9CHRO</name>
<evidence type="ECO:0000313" key="1">
    <source>
        <dbReference type="EMBL" id="MBE9193571.1"/>
    </source>
</evidence>
<organism evidence="1 2">
    <name type="scientific">Gloeocapsopsis crepidinum LEGE 06123</name>
    <dbReference type="NCBI Taxonomy" id="588587"/>
    <lineage>
        <taxon>Bacteria</taxon>
        <taxon>Bacillati</taxon>
        <taxon>Cyanobacteriota</taxon>
        <taxon>Cyanophyceae</taxon>
        <taxon>Oscillatoriophycideae</taxon>
        <taxon>Chroococcales</taxon>
        <taxon>Chroococcaceae</taxon>
        <taxon>Gloeocapsopsis</taxon>
    </lineage>
</organism>
<dbReference type="RefSeq" id="WP_193934946.1">
    <property type="nucleotide sequence ID" value="NZ_CAWPMZ010000006.1"/>
</dbReference>
<dbReference type="InterPro" id="IPR023214">
    <property type="entry name" value="HAD_sf"/>
</dbReference>
<accession>A0ABR9UZ63</accession>
<reference evidence="1 2" key="1">
    <citation type="submission" date="2020-10" db="EMBL/GenBank/DDBJ databases">
        <authorList>
            <person name="Castelo-Branco R."/>
            <person name="Eusebio N."/>
            <person name="Adriana R."/>
            <person name="Vieira A."/>
            <person name="Brugerolle De Fraissinette N."/>
            <person name="Rezende De Castro R."/>
            <person name="Schneider M.P."/>
            <person name="Vasconcelos V."/>
            <person name="Leao P.N."/>
        </authorList>
    </citation>
    <scope>NUCLEOTIDE SEQUENCE [LARGE SCALE GENOMIC DNA]</scope>
    <source>
        <strain evidence="1 2">LEGE 06123</strain>
    </source>
</reference>
<dbReference type="Gene3D" id="3.40.50.1000">
    <property type="entry name" value="HAD superfamily/HAD-like"/>
    <property type="match status" value="1"/>
</dbReference>
<gene>
    <name evidence="1" type="ORF">IQ230_25235</name>
</gene>
<keyword evidence="2" id="KW-1185">Reference proteome</keyword>
<evidence type="ECO:0000313" key="2">
    <source>
        <dbReference type="Proteomes" id="UP000651156"/>
    </source>
</evidence>
<dbReference type="EMBL" id="JADEWN010000105">
    <property type="protein sequence ID" value="MBE9193571.1"/>
    <property type="molecule type" value="Genomic_DNA"/>
</dbReference>
<proteinExistence type="predicted"/>
<dbReference type="Proteomes" id="UP000651156">
    <property type="component" value="Unassembled WGS sequence"/>
</dbReference>